<protein>
    <recommendedName>
        <fullName evidence="3">Recombinase domain-containing protein</fullName>
    </recommendedName>
</protein>
<accession>A0ABP5EXU1</accession>
<proteinExistence type="predicted"/>
<name>A0ABP5EXU1_9ACTN</name>
<comment type="caution">
    <text evidence="1">The sequence shown here is derived from an EMBL/GenBank/DDBJ whole genome shotgun (WGS) entry which is preliminary data.</text>
</comment>
<dbReference type="InterPro" id="IPR038109">
    <property type="entry name" value="DNA_bind_recomb_sf"/>
</dbReference>
<evidence type="ECO:0008006" key="3">
    <source>
        <dbReference type="Google" id="ProtNLM"/>
    </source>
</evidence>
<gene>
    <name evidence="1" type="ORF">GCM10009799_44290</name>
</gene>
<dbReference type="Gene3D" id="3.90.1750.20">
    <property type="entry name" value="Putative Large Serine Recombinase, Chain B, Domain 2"/>
    <property type="match status" value="1"/>
</dbReference>
<reference evidence="2" key="1">
    <citation type="journal article" date="2019" name="Int. J. Syst. Evol. Microbiol.">
        <title>The Global Catalogue of Microorganisms (GCM) 10K type strain sequencing project: providing services to taxonomists for standard genome sequencing and annotation.</title>
        <authorList>
            <consortium name="The Broad Institute Genomics Platform"/>
            <consortium name="The Broad Institute Genome Sequencing Center for Infectious Disease"/>
            <person name="Wu L."/>
            <person name="Ma J."/>
        </authorList>
    </citation>
    <scope>NUCLEOTIDE SEQUENCE [LARGE SCALE GENOMIC DNA]</scope>
    <source>
        <strain evidence="2">JCM 15313</strain>
    </source>
</reference>
<keyword evidence="2" id="KW-1185">Reference proteome</keyword>
<evidence type="ECO:0000313" key="2">
    <source>
        <dbReference type="Proteomes" id="UP001501585"/>
    </source>
</evidence>
<organism evidence="1 2">
    <name type="scientific">Nocardiopsis rhodophaea</name>
    <dbReference type="NCBI Taxonomy" id="280238"/>
    <lineage>
        <taxon>Bacteria</taxon>
        <taxon>Bacillati</taxon>
        <taxon>Actinomycetota</taxon>
        <taxon>Actinomycetes</taxon>
        <taxon>Streptosporangiales</taxon>
        <taxon>Nocardiopsidaceae</taxon>
        <taxon>Nocardiopsis</taxon>
    </lineage>
</organism>
<dbReference type="EMBL" id="BAAAPC010000022">
    <property type="protein sequence ID" value="GAA2011178.1"/>
    <property type="molecule type" value="Genomic_DNA"/>
</dbReference>
<sequence length="70" mass="7463">MARLPVSAHCEAFSEGTGGGHEHAVGYWTASSVREISVNPTYTGYMVSNRRAHRAAGGACDPPEEWVCSP</sequence>
<evidence type="ECO:0000313" key="1">
    <source>
        <dbReference type="EMBL" id="GAA2011178.1"/>
    </source>
</evidence>
<dbReference type="Proteomes" id="UP001501585">
    <property type="component" value="Unassembled WGS sequence"/>
</dbReference>